<dbReference type="GO" id="GO:0048194">
    <property type="term" value="P:Golgi vesicle budding"/>
    <property type="evidence" value="ECO:0007669"/>
    <property type="project" value="TreeGrafter"/>
</dbReference>
<reference evidence="10 11" key="1">
    <citation type="submission" date="2020-01" db="EMBL/GenBank/DDBJ databases">
        <authorList>
            <person name="Palmer J.M."/>
        </authorList>
    </citation>
    <scope>NUCLEOTIDE SEQUENCE [LARGE SCALE GENOMIC DNA]</scope>
    <source>
        <strain evidence="10 11">TWF970</strain>
    </source>
</reference>
<keyword evidence="5" id="KW-0472">Membrane</keyword>
<comment type="caution">
    <text evidence="10">The sequence shown here is derived from an EMBL/GenBank/DDBJ whole genome shotgun (WGS) entry which is preliminary data.</text>
</comment>
<feature type="compositionally biased region" description="Low complexity" evidence="9">
    <location>
        <begin position="790"/>
        <end position="811"/>
    </location>
</feature>
<feature type="compositionally biased region" description="Polar residues" evidence="9">
    <location>
        <begin position="44"/>
        <end position="53"/>
    </location>
</feature>
<dbReference type="Gene3D" id="1.10.3630.10">
    <property type="entry name" value="yeast vps74-n-term truncation variant domain like"/>
    <property type="match status" value="1"/>
</dbReference>
<evidence type="ECO:0000256" key="8">
    <source>
        <dbReference type="PROSITE-ProRule" id="PRU00023"/>
    </source>
</evidence>
<evidence type="ECO:0000256" key="6">
    <source>
        <dbReference type="ARBA" id="ARBA00058727"/>
    </source>
</evidence>
<dbReference type="SMART" id="SM00248">
    <property type="entry name" value="ANK"/>
    <property type="match status" value="3"/>
</dbReference>
<feature type="compositionally biased region" description="Polar residues" evidence="9">
    <location>
        <begin position="728"/>
        <end position="737"/>
    </location>
</feature>
<feature type="region of interest" description="Disordered" evidence="9">
    <location>
        <begin position="717"/>
        <end position="768"/>
    </location>
</feature>
<accession>A0A7C8V1V2</accession>
<evidence type="ECO:0000256" key="9">
    <source>
        <dbReference type="SAM" id="MobiDB-lite"/>
    </source>
</evidence>
<dbReference type="GO" id="GO:0070273">
    <property type="term" value="F:phosphatidylinositol-4-phosphate binding"/>
    <property type="evidence" value="ECO:0007669"/>
    <property type="project" value="InterPro"/>
</dbReference>
<dbReference type="SUPFAM" id="SSF48403">
    <property type="entry name" value="Ankyrin repeat"/>
    <property type="match status" value="1"/>
</dbReference>
<dbReference type="FunFam" id="1.10.3630.10:FF:000002">
    <property type="entry name" value="Vacuolar sorting-associated 74 protein"/>
    <property type="match status" value="1"/>
</dbReference>
<sequence length="829" mass="88735">MSSSVVRRRGAGGGAGASSSSTPNANGDGGEGSSTRTPIPASGEGTSATSYTSEDGGKVVFDPRDISESKERSKQPKLTLMEEVLLLGLKDKQGYLSFWNDNISYALRGCIVIELAFRGRIAMQKDASRRRFPLADRLIEVVDDALTGEVLLDEALKMMKSSEKMSVSSWIDLMSGETWNLMKIGYQLKQVRERLAKGLVDKGILRTEKRNFLLFDMATHPVADGGAKTEIRLRAKTMLTARTIVLPPTEFLPEDMEFRYLRTVAMVCAAYAANVLENALSTLGYDARERAFAYVEELLALFSQWPFGRPTNTSGSVGQNLGQITLEEVNSNKDKELQLEVVAACLSVIDIRRRLQRCIITPDLLVLKRLIQSHPNSLNFCDPTDHGNTPLHLAASRGQTSIVTFLVQAGHEKDGVSRNFDGQTPLIVASGSNDENADDVVFYLVGEFENCVEWRDKSGMTALAVAAKAGNDASINVWLPIHTLLPPIAKTNDHQILLDAGADINAVDPLGNTPLHYASAYGHLKAMRTLMDRGANFDVRNREGWYPKDYSYSKAAETYFKTLIDGVTIKNVNTMGQYTPTASNPFAGLMGPGGISSSVRTAGNFIPSGGFGMGGMGGAQTAPSSRDGSKRPSTAGSFSYGSHSIMGGSTATLVPSNTGGGGGTPMLPHFAPAMGQLGSTVTLISNSGTATPMDYELPPPPSRILKSAASMVEFSRMDRGSMTARPGTPQSTYSSNMGEREFSSPLAGRGGGEREGRADGGRHSAAGSVSSYASVGSVGSMHGGGLPVLMQGQQMQQMGQGQQQGSGQHQQRALYEAFTKLRPRASSNG</sequence>
<feature type="compositionally biased region" description="Basic residues" evidence="9">
    <location>
        <begin position="1"/>
        <end position="10"/>
    </location>
</feature>
<dbReference type="GO" id="GO:0032580">
    <property type="term" value="C:Golgi cisterna membrane"/>
    <property type="evidence" value="ECO:0007669"/>
    <property type="project" value="UniProtKB-SubCell"/>
</dbReference>
<keyword evidence="4" id="KW-0446">Lipid-binding</keyword>
<keyword evidence="3" id="KW-0333">Golgi apparatus</keyword>
<dbReference type="EMBL" id="JAABOJ010000052">
    <property type="protein sequence ID" value="KAF3273533.1"/>
    <property type="molecule type" value="Genomic_DNA"/>
</dbReference>
<dbReference type="InterPro" id="IPR036770">
    <property type="entry name" value="Ankyrin_rpt-contain_sf"/>
</dbReference>
<protein>
    <recommendedName>
        <fullName evidence="7">Vacuolar protein sorting-associated protein 74</fullName>
    </recommendedName>
</protein>
<dbReference type="Proteomes" id="UP000474640">
    <property type="component" value="Unassembled WGS sequence"/>
</dbReference>
<comment type="function">
    <text evidence="6">Phosphatidylinositol-4-phosphate-binding protein that links Golgi membranes to the cytoskeleton and may participate in the tensile force required for vesicle budding from the Golgi. Thereby, may play a role in Golgi membrane trafficking and could indirectly give its flattened shape to the Golgi apparatus. May also bind to the coatomer to regulate Golgi membrane trafficking. May play a role in anterograde transport from the Golgi to the plasma membrane and regulate secretion. Mediates the cis and medial Golgi localization of mannosyltransferases through direct binding of their cytosolic domains. Involved in vacuolar protein sorting.</text>
</comment>
<dbReference type="AlphaFoldDB" id="A0A7C8V1V2"/>
<dbReference type="PROSITE" id="PS50088">
    <property type="entry name" value="ANK_REPEAT"/>
    <property type="match status" value="2"/>
</dbReference>
<feature type="compositionally biased region" description="Basic and acidic residues" evidence="9">
    <location>
        <begin position="751"/>
        <end position="762"/>
    </location>
</feature>
<feature type="repeat" description="ANK" evidence="8">
    <location>
        <begin position="386"/>
        <end position="418"/>
    </location>
</feature>
<dbReference type="PANTHER" id="PTHR12704:SF2">
    <property type="entry name" value="GOLGI PHOSPHOPROTEIN 3 HOMOLOG SAURON"/>
    <property type="match status" value="1"/>
</dbReference>
<dbReference type="GO" id="GO:0034067">
    <property type="term" value="P:protein localization to Golgi apparatus"/>
    <property type="evidence" value="ECO:0007669"/>
    <property type="project" value="UniProtKB-ARBA"/>
</dbReference>
<evidence type="ECO:0000256" key="7">
    <source>
        <dbReference type="ARBA" id="ARBA00073084"/>
    </source>
</evidence>
<dbReference type="GO" id="GO:0000139">
    <property type="term" value="C:Golgi membrane"/>
    <property type="evidence" value="ECO:0007669"/>
    <property type="project" value="GOC"/>
</dbReference>
<dbReference type="InterPro" id="IPR008628">
    <property type="entry name" value="GPP34-like"/>
</dbReference>
<evidence type="ECO:0000313" key="11">
    <source>
        <dbReference type="Proteomes" id="UP000474640"/>
    </source>
</evidence>
<dbReference type="GO" id="GO:0005802">
    <property type="term" value="C:trans-Golgi network"/>
    <property type="evidence" value="ECO:0007669"/>
    <property type="project" value="TreeGrafter"/>
</dbReference>
<dbReference type="Gene3D" id="1.25.40.20">
    <property type="entry name" value="Ankyrin repeat-containing domain"/>
    <property type="match status" value="2"/>
</dbReference>
<evidence type="ECO:0000256" key="3">
    <source>
        <dbReference type="ARBA" id="ARBA00023034"/>
    </source>
</evidence>
<keyword evidence="8" id="KW-0040">ANK repeat</keyword>
<organism evidence="10 11">
    <name type="scientific">Orbilia oligospora</name>
    <name type="common">Nematode-trapping fungus</name>
    <name type="synonym">Arthrobotrys oligospora</name>
    <dbReference type="NCBI Taxonomy" id="2813651"/>
    <lineage>
        <taxon>Eukaryota</taxon>
        <taxon>Fungi</taxon>
        <taxon>Dikarya</taxon>
        <taxon>Ascomycota</taxon>
        <taxon>Pezizomycotina</taxon>
        <taxon>Orbiliomycetes</taxon>
        <taxon>Orbiliales</taxon>
        <taxon>Orbiliaceae</taxon>
        <taxon>Orbilia</taxon>
    </lineage>
</organism>
<dbReference type="PROSITE" id="PS50297">
    <property type="entry name" value="ANK_REP_REGION"/>
    <property type="match status" value="2"/>
</dbReference>
<dbReference type="OrthoDB" id="2189106at2759"/>
<dbReference type="Pfam" id="PF13857">
    <property type="entry name" value="Ank_5"/>
    <property type="match status" value="1"/>
</dbReference>
<dbReference type="InterPro" id="IPR038261">
    <property type="entry name" value="GPP34-like_sf"/>
</dbReference>
<comment type="subcellular location">
    <subcellularLocation>
        <location evidence="1">Golgi apparatus</location>
        <location evidence="1">Golgi stack membrane</location>
        <topology evidence="1">Peripheral membrane protein</topology>
        <orientation evidence="1">Cytoplasmic side</orientation>
    </subcellularLocation>
</comment>
<evidence type="ECO:0000256" key="5">
    <source>
        <dbReference type="ARBA" id="ARBA00023136"/>
    </source>
</evidence>
<feature type="compositionally biased region" description="Polar residues" evidence="9">
    <location>
        <begin position="621"/>
        <end position="642"/>
    </location>
</feature>
<feature type="compositionally biased region" description="Basic and acidic residues" evidence="9">
    <location>
        <begin position="55"/>
        <end position="74"/>
    </location>
</feature>
<dbReference type="Pfam" id="PF05719">
    <property type="entry name" value="GPP34"/>
    <property type="match status" value="1"/>
</dbReference>
<feature type="repeat" description="ANK" evidence="8">
    <location>
        <begin position="510"/>
        <end position="542"/>
    </location>
</feature>
<evidence type="ECO:0000256" key="2">
    <source>
        <dbReference type="ARBA" id="ARBA00007284"/>
    </source>
</evidence>
<evidence type="ECO:0000256" key="1">
    <source>
        <dbReference type="ARBA" id="ARBA00004344"/>
    </source>
</evidence>
<dbReference type="PANTHER" id="PTHR12704">
    <property type="entry name" value="TRANS-GOLGI PROTEIN GMX33"/>
    <property type="match status" value="1"/>
</dbReference>
<evidence type="ECO:0000313" key="10">
    <source>
        <dbReference type="EMBL" id="KAF3273533.1"/>
    </source>
</evidence>
<dbReference type="GO" id="GO:0007030">
    <property type="term" value="P:Golgi organization"/>
    <property type="evidence" value="ECO:0007669"/>
    <property type="project" value="TreeGrafter"/>
</dbReference>
<dbReference type="GO" id="GO:0005829">
    <property type="term" value="C:cytosol"/>
    <property type="evidence" value="ECO:0007669"/>
    <property type="project" value="TreeGrafter"/>
</dbReference>
<dbReference type="GO" id="GO:0006890">
    <property type="term" value="P:retrograde vesicle-mediated transport, Golgi to endoplasmic reticulum"/>
    <property type="evidence" value="ECO:0007669"/>
    <property type="project" value="TreeGrafter"/>
</dbReference>
<evidence type="ECO:0000256" key="4">
    <source>
        <dbReference type="ARBA" id="ARBA00023121"/>
    </source>
</evidence>
<gene>
    <name evidence="10" type="ORF">TWF970_009052</name>
</gene>
<feature type="region of interest" description="Disordered" evidence="9">
    <location>
        <begin position="1"/>
        <end position="74"/>
    </location>
</feature>
<dbReference type="Pfam" id="PF12796">
    <property type="entry name" value="Ank_2"/>
    <property type="match status" value="1"/>
</dbReference>
<dbReference type="GO" id="GO:0043001">
    <property type="term" value="P:Golgi to plasma membrane protein transport"/>
    <property type="evidence" value="ECO:0007669"/>
    <property type="project" value="TreeGrafter"/>
</dbReference>
<dbReference type="PRINTS" id="PR01415">
    <property type="entry name" value="ANKYRIN"/>
</dbReference>
<proteinExistence type="inferred from homology"/>
<name>A0A7C8V1V2_ORBOL</name>
<comment type="similarity">
    <text evidence="2">Belongs to the GOLPH3/VPS74 family.</text>
</comment>
<feature type="region of interest" description="Disordered" evidence="9">
    <location>
        <begin position="615"/>
        <end position="642"/>
    </location>
</feature>
<feature type="region of interest" description="Disordered" evidence="9">
    <location>
        <begin position="783"/>
        <end position="812"/>
    </location>
</feature>
<dbReference type="InterPro" id="IPR002110">
    <property type="entry name" value="Ankyrin_rpt"/>
</dbReference>